<dbReference type="HOGENOM" id="CLU_1755920_0_0_7"/>
<protein>
    <submittedName>
        <fullName evidence="1">Uncharacterized protein</fullName>
    </submittedName>
</protein>
<accession>C4XTI9</accession>
<sequence length="150" mass="15512">MNTLCLVYAADAGAASQFTNQPFTSFLTLGGLVYGTTPDGLYRVGGDDDAGEPICPVVEGPRTDGGDDAFKRARSASILGSGQDSLALSVRLGDGEWREALRTGRGAFSLRGGGGGPGREAQWRIEGDGGDFAVTGIDLELESLGRRGRG</sequence>
<keyword evidence="2" id="KW-1185">Reference proteome</keyword>
<evidence type="ECO:0000313" key="1">
    <source>
        <dbReference type="EMBL" id="BAH75986.1"/>
    </source>
</evidence>
<dbReference type="eggNOG" id="ENOG5031608">
    <property type="taxonomic scope" value="Bacteria"/>
</dbReference>
<reference evidence="1 2" key="1">
    <citation type="journal article" date="2009" name="Genome Res.">
        <title>Whole genome sequence of Desulfovibrio magneticus strain RS-1 revealed common gene clusters in magnetotactic bacteria.</title>
        <authorList>
            <person name="Nakazawa H."/>
            <person name="Arakaki A."/>
            <person name="Narita-Yamada S."/>
            <person name="Yashiro I."/>
            <person name="Jinno K."/>
            <person name="Aoki N."/>
            <person name="Tsuruyama A."/>
            <person name="Okamura Y."/>
            <person name="Tanikawa S."/>
            <person name="Fujita N."/>
            <person name="Takeyama H."/>
            <person name="Matsunaga T."/>
        </authorList>
    </citation>
    <scope>NUCLEOTIDE SEQUENCE [LARGE SCALE GENOMIC DNA]</scope>
    <source>
        <strain evidence="2">ATCC 700980 / DSM 13731 / RS-1</strain>
    </source>
</reference>
<dbReference type="STRING" id="573370.DMR_24950"/>
<gene>
    <name evidence="1" type="ordered locus">DMR_24950</name>
</gene>
<proteinExistence type="predicted"/>
<name>C4XTI9_SOLM1</name>
<dbReference type="EMBL" id="AP010904">
    <property type="protein sequence ID" value="BAH75986.1"/>
    <property type="molecule type" value="Genomic_DNA"/>
</dbReference>
<organism evidence="1 2">
    <name type="scientific">Solidesulfovibrio magneticus (strain ATCC 700980 / DSM 13731 / RS-1)</name>
    <name type="common">Desulfovibrio magneticus</name>
    <dbReference type="NCBI Taxonomy" id="573370"/>
    <lineage>
        <taxon>Bacteria</taxon>
        <taxon>Pseudomonadati</taxon>
        <taxon>Thermodesulfobacteriota</taxon>
        <taxon>Desulfovibrionia</taxon>
        <taxon>Desulfovibrionales</taxon>
        <taxon>Desulfovibrionaceae</taxon>
        <taxon>Solidesulfovibrio</taxon>
    </lineage>
</organism>
<dbReference type="RefSeq" id="WP_015861165.1">
    <property type="nucleotide sequence ID" value="NC_012796.1"/>
</dbReference>
<evidence type="ECO:0000313" key="2">
    <source>
        <dbReference type="Proteomes" id="UP000009071"/>
    </source>
</evidence>
<dbReference type="AlphaFoldDB" id="C4XTI9"/>
<dbReference type="KEGG" id="dma:DMR_24950"/>
<dbReference type="Proteomes" id="UP000009071">
    <property type="component" value="Chromosome"/>
</dbReference>